<keyword evidence="1" id="KW-0472">Membrane</keyword>
<protein>
    <submittedName>
        <fullName evidence="2">Uncharacterized protein</fullName>
    </submittedName>
</protein>
<feature type="transmembrane region" description="Helical" evidence="1">
    <location>
        <begin position="140"/>
        <end position="158"/>
    </location>
</feature>
<sequence length="303" mass="29759">MTVVRRSALLLVLAGIVVAGWVSPALAHAGGLVATDARSRVVSVSPPVPGLSVAAIEEGAKLRLVNSTSSPVTVPPGGGPAVPAVIPPGHTATWPDTRTSPVGKKVAAGDSRPWSLTLGVAGSPVTVTGLLEGHPSPPAALWWAAAVALAAAVPILCRRSGRPDLLLAATALTAMAASVAHVLGSTMEVVSAPVLGTFLNAAGINLLAWPLILGGAVAALRGRPAGLLAVCAGAALTAVFVLPDVTSFHRAVLPFAGPDLLERLLVLLALSGGAGAAVAGASVLRTLAAAQAATRPAATGDPA</sequence>
<accession>A0ABW2HKX5</accession>
<feature type="transmembrane region" description="Helical" evidence="1">
    <location>
        <begin position="165"/>
        <end position="184"/>
    </location>
</feature>
<evidence type="ECO:0000256" key="1">
    <source>
        <dbReference type="SAM" id="Phobius"/>
    </source>
</evidence>
<feature type="transmembrane region" description="Helical" evidence="1">
    <location>
        <begin position="190"/>
        <end position="213"/>
    </location>
</feature>
<feature type="transmembrane region" description="Helical" evidence="1">
    <location>
        <begin position="225"/>
        <end position="243"/>
    </location>
</feature>
<dbReference type="Proteomes" id="UP001596548">
    <property type="component" value="Unassembled WGS sequence"/>
</dbReference>
<evidence type="ECO:0000313" key="2">
    <source>
        <dbReference type="EMBL" id="MFC7272668.1"/>
    </source>
</evidence>
<dbReference type="RefSeq" id="WP_378964058.1">
    <property type="nucleotide sequence ID" value="NZ_JBHTBJ010000001.1"/>
</dbReference>
<reference evidence="3" key="1">
    <citation type="journal article" date="2019" name="Int. J. Syst. Evol. Microbiol.">
        <title>The Global Catalogue of Microorganisms (GCM) 10K type strain sequencing project: providing services to taxonomists for standard genome sequencing and annotation.</title>
        <authorList>
            <consortium name="The Broad Institute Genomics Platform"/>
            <consortium name="The Broad Institute Genome Sequencing Center for Infectious Disease"/>
            <person name="Wu L."/>
            <person name="Ma J."/>
        </authorList>
    </citation>
    <scope>NUCLEOTIDE SEQUENCE [LARGE SCALE GENOMIC DNA]</scope>
    <source>
        <strain evidence="3">XZYJT-10</strain>
    </source>
</reference>
<keyword evidence="1" id="KW-0812">Transmembrane</keyword>
<dbReference type="EMBL" id="JBHTBJ010000001">
    <property type="protein sequence ID" value="MFC7272668.1"/>
    <property type="molecule type" value="Genomic_DNA"/>
</dbReference>
<keyword evidence="1" id="KW-1133">Transmembrane helix</keyword>
<keyword evidence="3" id="KW-1185">Reference proteome</keyword>
<evidence type="ECO:0000313" key="3">
    <source>
        <dbReference type="Proteomes" id="UP001596548"/>
    </source>
</evidence>
<gene>
    <name evidence="2" type="ORF">ACFQS1_01640</name>
</gene>
<comment type="caution">
    <text evidence="2">The sequence shown here is derived from an EMBL/GenBank/DDBJ whole genome shotgun (WGS) entry which is preliminary data.</text>
</comment>
<feature type="transmembrane region" description="Helical" evidence="1">
    <location>
        <begin position="263"/>
        <end position="284"/>
    </location>
</feature>
<organism evidence="2 3">
    <name type="scientific">Paractinoplanes rhizophilus</name>
    <dbReference type="NCBI Taxonomy" id="1416877"/>
    <lineage>
        <taxon>Bacteria</taxon>
        <taxon>Bacillati</taxon>
        <taxon>Actinomycetota</taxon>
        <taxon>Actinomycetes</taxon>
        <taxon>Micromonosporales</taxon>
        <taxon>Micromonosporaceae</taxon>
        <taxon>Paractinoplanes</taxon>
    </lineage>
</organism>
<proteinExistence type="predicted"/>
<name>A0ABW2HKX5_9ACTN</name>